<gene>
    <name evidence="7" type="ORF">Ga0061079_10866</name>
</gene>
<dbReference type="Proteomes" id="UP000182761">
    <property type="component" value="Unassembled WGS sequence"/>
</dbReference>
<protein>
    <submittedName>
        <fullName evidence="7">Fatty-acyl-CoA synthase</fullName>
    </submittedName>
</protein>
<accession>A0A0X3AR77</accession>
<dbReference type="Pfam" id="PF00501">
    <property type="entry name" value="AMP-binding"/>
    <property type="match status" value="1"/>
</dbReference>
<sequence length="551" mass="62738">MIFKKINSVKNAYKSPLLIKGLYDYCTTLNPDNEIIYKDVFRYNYREFKKRVQRFANMLSNLGIEGGETIAVMDYDSHRYLESYFAIPMTGNVLHMINWRLSAEQIHYTINHAEDLVIIAHSDFLPILEKFAGNMPSLKYLIICKDDDTKVSSEILDIYGEYEELMAESSDEYEFEDFDEDAVATTFYTTGTTGDPKGVYFTHRQLVLHTYNTAASFGFSGSVACRINSNDVYLPLTPMFHVHAWGFPYVATTFSLKQIYPGKFNLNGFIDIFTKEKPTFSHCVPTILQMILESNETKNIDFNGWKVIIGGASLTKKLAKSALEKNIDIMSGYGMSETCPIITLTHIDPKYKNSDIDQQSEMRIRTGTPVLFTTVKIINEQGKPVQNNDIEQGEIIIRAPWLTQGYYKDEKRAMELWHEGYLHTGDVATINSNNSINITDRIKDIIKSGGEWISSVQLENIITSHESVAETAVIGIPDEKWSEKPCACIVLKPGMTLSHDELKNYLKQYTETGILSKWAIPQNIKFVSEIPKTSVGKLDKKLIRNQFVESL</sequence>
<evidence type="ECO:0000259" key="5">
    <source>
        <dbReference type="Pfam" id="PF00501"/>
    </source>
</evidence>
<keyword evidence="4" id="KW-0443">Lipid metabolism</keyword>
<dbReference type="Gene3D" id="3.40.50.12780">
    <property type="entry name" value="N-terminal domain of ligase-like"/>
    <property type="match status" value="1"/>
</dbReference>
<name>A0A0X3AR77_9FLAO</name>
<dbReference type="GO" id="GO:0016874">
    <property type="term" value="F:ligase activity"/>
    <property type="evidence" value="ECO:0007669"/>
    <property type="project" value="UniProtKB-KW"/>
</dbReference>
<keyword evidence="8" id="KW-1185">Reference proteome</keyword>
<dbReference type="InterPro" id="IPR042099">
    <property type="entry name" value="ANL_N_sf"/>
</dbReference>
<dbReference type="SUPFAM" id="SSF56801">
    <property type="entry name" value="Acetyl-CoA synthetase-like"/>
    <property type="match status" value="1"/>
</dbReference>
<evidence type="ECO:0000259" key="6">
    <source>
        <dbReference type="Pfam" id="PF13193"/>
    </source>
</evidence>
<dbReference type="OrthoDB" id="9765680at2"/>
<dbReference type="STRING" id="1586267.GCA_001418685_01426"/>
<dbReference type="InterPro" id="IPR025110">
    <property type="entry name" value="AMP-bd_C"/>
</dbReference>
<dbReference type="AlphaFoldDB" id="A0A0X3AR77"/>
<evidence type="ECO:0000256" key="4">
    <source>
        <dbReference type="ARBA" id="ARBA00023098"/>
    </source>
</evidence>
<dbReference type="PANTHER" id="PTHR43859">
    <property type="entry name" value="ACYL-ACTIVATING ENZYME"/>
    <property type="match status" value="1"/>
</dbReference>
<evidence type="ECO:0000313" key="7">
    <source>
        <dbReference type="EMBL" id="CVK16565.1"/>
    </source>
</evidence>
<evidence type="ECO:0000256" key="1">
    <source>
        <dbReference type="ARBA" id="ARBA00006432"/>
    </source>
</evidence>
<evidence type="ECO:0000256" key="2">
    <source>
        <dbReference type="ARBA" id="ARBA00022598"/>
    </source>
</evidence>
<reference evidence="7 8" key="1">
    <citation type="submission" date="2016-01" db="EMBL/GenBank/DDBJ databases">
        <authorList>
            <person name="McClelland M."/>
            <person name="Jain A."/>
            <person name="Saraogi P."/>
            <person name="Mendelson R."/>
            <person name="Westerman R."/>
            <person name="SanMiguel P."/>
            <person name="Csonka L."/>
        </authorList>
    </citation>
    <scope>NUCLEOTIDE SEQUENCE [LARGE SCALE GENOMIC DNA]</scope>
    <source>
        <strain evidence="7 8">R-53146</strain>
    </source>
</reference>
<dbReference type="NCBIfam" id="NF004837">
    <property type="entry name" value="PRK06187.1"/>
    <property type="match status" value="1"/>
</dbReference>
<proteinExistence type="inferred from homology"/>
<dbReference type="InterPro" id="IPR000873">
    <property type="entry name" value="AMP-dep_synth/lig_dom"/>
</dbReference>
<dbReference type="InterPro" id="IPR045851">
    <property type="entry name" value="AMP-bd_C_sf"/>
</dbReference>
<dbReference type="Gene3D" id="3.30.300.30">
    <property type="match status" value="1"/>
</dbReference>
<dbReference type="Pfam" id="PF13193">
    <property type="entry name" value="AMP-binding_C"/>
    <property type="match status" value="1"/>
</dbReference>
<feature type="domain" description="AMP-dependent synthetase/ligase" evidence="5">
    <location>
        <begin position="30"/>
        <end position="407"/>
    </location>
</feature>
<dbReference type="RefSeq" id="WP_055425753.1">
    <property type="nucleotide sequence ID" value="NZ_FCOR01000008.1"/>
</dbReference>
<feature type="domain" description="AMP-binding enzyme C-terminal" evidence="6">
    <location>
        <begin position="458"/>
        <end position="537"/>
    </location>
</feature>
<comment type="similarity">
    <text evidence="1">Belongs to the ATP-dependent AMP-binding enzyme family.</text>
</comment>
<evidence type="ECO:0000256" key="3">
    <source>
        <dbReference type="ARBA" id="ARBA00022832"/>
    </source>
</evidence>
<dbReference type="PANTHER" id="PTHR43859:SF4">
    <property type="entry name" value="BUTANOATE--COA LIGASE AAE1-RELATED"/>
    <property type="match status" value="1"/>
</dbReference>
<dbReference type="FunFam" id="3.30.300.30:FF:000008">
    <property type="entry name" value="2,3-dihydroxybenzoate-AMP ligase"/>
    <property type="match status" value="1"/>
</dbReference>
<dbReference type="GO" id="GO:0006631">
    <property type="term" value="P:fatty acid metabolic process"/>
    <property type="evidence" value="ECO:0007669"/>
    <property type="project" value="UniProtKB-KW"/>
</dbReference>
<keyword evidence="3" id="KW-0276">Fatty acid metabolism</keyword>
<evidence type="ECO:0000313" key="8">
    <source>
        <dbReference type="Proteomes" id="UP000182761"/>
    </source>
</evidence>
<organism evidence="7 8">
    <name type="scientific">Apibacter mensalis</name>
    <dbReference type="NCBI Taxonomy" id="1586267"/>
    <lineage>
        <taxon>Bacteria</taxon>
        <taxon>Pseudomonadati</taxon>
        <taxon>Bacteroidota</taxon>
        <taxon>Flavobacteriia</taxon>
        <taxon>Flavobacteriales</taxon>
        <taxon>Weeksellaceae</taxon>
        <taxon>Apibacter</taxon>
    </lineage>
</organism>
<keyword evidence="2" id="KW-0436">Ligase</keyword>
<dbReference type="EMBL" id="FCOR01000008">
    <property type="protein sequence ID" value="CVK16565.1"/>
    <property type="molecule type" value="Genomic_DNA"/>
</dbReference>